<evidence type="ECO:0000256" key="1">
    <source>
        <dbReference type="SAM" id="Phobius"/>
    </source>
</evidence>
<sequence>MRWTRADWLSRSLLLLGMWSFAVGTAGLALPRGLVGMGVPLDVATGLSAVAVGFGGLALVAGFVVFGRYVDTGELALSAEAVAERWNQQ</sequence>
<evidence type="ECO:0000313" key="3">
    <source>
        <dbReference type="Proteomes" id="UP001597187"/>
    </source>
</evidence>
<gene>
    <name evidence="2" type="ORF">ACFSBT_08370</name>
</gene>
<organism evidence="2 3">
    <name type="scientific">Halomarina rubra</name>
    <dbReference type="NCBI Taxonomy" id="2071873"/>
    <lineage>
        <taxon>Archaea</taxon>
        <taxon>Methanobacteriati</taxon>
        <taxon>Methanobacteriota</taxon>
        <taxon>Stenosarchaea group</taxon>
        <taxon>Halobacteria</taxon>
        <taxon>Halobacteriales</taxon>
        <taxon>Natronomonadaceae</taxon>
        <taxon>Halomarina</taxon>
    </lineage>
</organism>
<protein>
    <submittedName>
        <fullName evidence="2">Uncharacterized protein</fullName>
    </submittedName>
</protein>
<keyword evidence="3" id="KW-1185">Reference proteome</keyword>
<keyword evidence="1" id="KW-0812">Transmembrane</keyword>
<keyword evidence="1" id="KW-1133">Transmembrane helix</keyword>
<feature type="transmembrane region" description="Helical" evidence="1">
    <location>
        <begin position="45"/>
        <end position="66"/>
    </location>
</feature>
<dbReference type="RefSeq" id="WP_250873243.1">
    <property type="nucleotide sequence ID" value="NZ_JALXFV010000003.1"/>
</dbReference>
<dbReference type="Proteomes" id="UP001597187">
    <property type="component" value="Unassembled WGS sequence"/>
</dbReference>
<accession>A0ABD6AUT5</accession>
<evidence type="ECO:0000313" key="2">
    <source>
        <dbReference type="EMBL" id="MFD1513290.1"/>
    </source>
</evidence>
<dbReference type="AlphaFoldDB" id="A0ABD6AUT5"/>
<comment type="caution">
    <text evidence="2">The sequence shown here is derived from an EMBL/GenBank/DDBJ whole genome shotgun (WGS) entry which is preliminary data.</text>
</comment>
<proteinExistence type="predicted"/>
<reference evidence="2 3" key="1">
    <citation type="journal article" date="2019" name="Int. J. Syst. Evol. Microbiol.">
        <title>The Global Catalogue of Microorganisms (GCM) 10K type strain sequencing project: providing services to taxonomists for standard genome sequencing and annotation.</title>
        <authorList>
            <consortium name="The Broad Institute Genomics Platform"/>
            <consortium name="The Broad Institute Genome Sequencing Center for Infectious Disease"/>
            <person name="Wu L."/>
            <person name="Ma J."/>
        </authorList>
    </citation>
    <scope>NUCLEOTIDE SEQUENCE [LARGE SCALE GENOMIC DNA]</scope>
    <source>
        <strain evidence="2 3">CGMCC 1.12563</strain>
    </source>
</reference>
<dbReference type="EMBL" id="JBHUDC010000003">
    <property type="protein sequence ID" value="MFD1513290.1"/>
    <property type="molecule type" value="Genomic_DNA"/>
</dbReference>
<keyword evidence="1" id="KW-0472">Membrane</keyword>
<name>A0ABD6AUT5_9EURY</name>